<keyword evidence="3" id="KW-0472">Membrane</keyword>
<feature type="transmembrane region" description="Helical" evidence="3">
    <location>
        <begin position="6"/>
        <end position="24"/>
    </location>
</feature>
<gene>
    <name evidence="5" type="ORF">METZ01_LOCUS486615</name>
</gene>
<dbReference type="EMBL" id="UINC01210339">
    <property type="protein sequence ID" value="SVE33761.1"/>
    <property type="molecule type" value="Genomic_DNA"/>
</dbReference>
<evidence type="ECO:0000256" key="1">
    <source>
        <dbReference type="SAM" id="Coils"/>
    </source>
</evidence>
<feature type="non-terminal residue" evidence="5">
    <location>
        <position position="165"/>
    </location>
</feature>
<evidence type="ECO:0000259" key="4">
    <source>
        <dbReference type="Pfam" id="PF03781"/>
    </source>
</evidence>
<dbReference type="AlphaFoldDB" id="A0A383CNQ7"/>
<keyword evidence="3" id="KW-1133">Transmembrane helix</keyword>
<dbReference type="PANTHER" id="PTHR23150">
    <property type="entry name" value="SULFATASE MODIFYING FACTOR 1, 2"/>
    <property type="match status" value="1"/>
</dbReference>
<dbReference type="GO" id="GO:0120147">
    <property type="term" value="F:formylglycine-generating oxidase activity"/>
    <property type="evidence" value="ECO:0007669"/>
    <property type="project" value="TreeGrafter"/>
</dbReference>
<dbReference type="InterPro" id="IPR042095">
    <property type="entry name" value="SUMF_sf"/>
</dbReference>
<dbReference type="InterPro" id="IPR005532">
    <property type="entry name" value="SUMF_dom"/>
</dbReference>
<dbReference type="SUPFAM" id="SSF56436">
    <property type="entry name" value="C-type lectin-like"/>
    <property type="match status" value="1"/>
</dbReference>
<keyword evidence="3" id="KW-0812">Transmembrane</keyword>
<keyword evidence="1" id="KW-0175">Coiled coil</keyword>
<dbReference type="PANTHER" id="PTHR23150:SF19">
    <property type="entry name" value="FORMYLGLYCINE-GENERATING ENZYME"/>
    <property type="match status" value="1"/>
</dbReference>
<protein>
    <recommendedName>
        <fullName evidence="4">Sulfatase-modifying factor enzyme-like domain-containing protein</fullName>
    </recommendedName>
</protein>
<accession>A0A383CNQ7</accession>
<evidence type="ECO:0000256" key="3">
    <source>
        <dbReference type="SAM" id="Phobius"/>
    </source>
</evidence>
<reference evidence="5" key="1">
    <citation type="submission" date="2018-05" db="EMBL/GenBank/DDBJ databases">
        <authorList>
            <person name="Lanie J.A."/>
            <person name="Ng W.-L."/>
            <person name="Kazmierczak K.M."/>
            <person name="Andrzejewski T.M."/>
            <person name="Davidsen T.M."/>
            <person name="Wayne K.J."/>
            <person name="Tettelin H."/>
            <person name="Glass J.I."/>
            <person name="Rusch D."/>
            <person name="Podicherti R."/>
            <person name="Tsui H.-C.T."/>
            <person name="Winkler M.E."/>
        </authorList>
    </citation>
    <scope>NUCLEOTIDE SEQUENCE</scope>
</reference>
<feature type="compositionally biased region" description="Basic and acidic residues" evidence="2">
    <location>
        <begin position="101"/>
        <end position="114"/>
    </location>
</feature>
<proteinExistence type="predicted"/>
<feature type="domain" description="Sulfatase-modifying factor enzyme-like" evidence="4">
    <location>
        <begin position="89"/>
        <end position="152"/>
    </location>
</feature>
<evidence type="ECO:0000256" key="2">
    <source>
        <dbReference type="SAM" id="MobiDB-lite"/>
    </source>
</evidence>
<sequence length="165" mass="19210">MDNWILWILTCAAILYFVVLLLEFNRPSQTLMEQIDNQEVRRQDMTRRHAHAQEQSEEMKARLEKLENDMEDLETKRKDILPEANKRLMIQIPAGPFTMGGRDEDSPRNERPAHTVDQSAYYIGKTPVTNQEYREFVQCTGHRPPITWQRGTFSAGTGKHPVVNV</sequence>
<dbReference type="InterPro" id="IPR016187">
    <property type="entry name" value="CTDL_fold"/>
</dbReference>
<feature type="coiled-coil region" evidence="1">
    <location>
        <begin position="28"/>
        <end position="83"/>
    </location>
</feature>
<dbReference type="InterPro" id="IPR051043">
    <property type="entry name" value="Sulfatase_Mod_Factor_Kinase"/>
</dbReference>
<dbReference type="Gene3D" id="3.90.1580.10">
    <property type="entry name" value="paralog of FGE (formylglycine-generating enzyme)"/>
    <property type="match status" value="1"/>
</dbReference>
<dbReference type="Pfam" id="PF03781">
    <property type="entry name" value="FGE-sulfatase"/>
    <property type="match status" value="1"/>
</dbReference>
<organism evidence="5">
    <name type="scientific">marine metagenome</name>
    <dbReference type="NCBI Taxonomy" id="408172"/>
    <lineage>
        <taxon>unclassified sequences</taxon>
        <taxon>metagenomes</taxon>
        <taxon>ecological metagenomes</taxon>
    </lineage>
</organism>
<feature type="region of interest" description="Disordered" evidence="2">
    <location>
        <begin position="94"/>
        <end position="115"/>
    </location>
</feature>
<name>A0A383CNQ7_9ZZZZ</name>
<evidence type="ECO:0000313" key="5">
    <source>
        <dbReference type="EMBL" id="SVE33761.1"/>
    </source>
</evidence>